<keyword evidence="1" id="KW-1133">Transmembrane helix</keyword>
<dbReference type="AlphaFoldDB" id="A0A2M8LCB1"/>
<feature type="domain" description="Thioredoxin" evidence="2">
    <location>
        <begin position="43"/>
        <end position="106"/>
    </location>
</feature>
<name>A0A2M8LCB1_9BACT</name>
<proteinExistence type="predicted"/>
<dbReference type="InterPro" id="IPR013766">
    <property type="entry name" value="Thioredoxin_domain"/>
</dbReference>
<dbReference type="EMBL" id="PFEQ01000009">
    <property type="protein sequence ID" value="PJE74201.1"/>
    <property type="molecule type" value="Genomic_DNA"/>
</dbReference>
<accession>A0A2M8LCB1</accession>
<reference evidence="4" key="1">
    <citation type="submission" date="2017-09" db="EMBL/GenBank/DDBJ databases">
        <title>Depth-based differentiation of microbial function through sediment-hosted aquifers and enrichment of novel symbionts in the deep terrestrial subsurface.</title>
        <authorList>
            <person name="Probst A.J."/>
            <person name="Ladd B."/>
            <person name="Jarett J.K."/>
            <person name="Geller-Mcgrath D.E."/>
            <person name="Sieber C.M.K."/>
            <person name="Emerson J.B."/>
            <person name="Anantharaman K."/>
            <person name="Thomas B.C."/>
            <person name="Malmstrom R."/>
            <person name="Stieglmeier M."/>
            <person name="Klingl A."/>
            <person name="Woyke T."/>
            <person name="Ryan C.M."/>
            <person name="Banfield J.F."/>
        </authorList>
    </citation>
    <scope>NUCLEOTIDE SEQUENCE [LARGE SCALE GENOMIC DNA]</scope>
</reference>
<dbReference type="Proteomes" id="UP000228700">
    <property type="component" value="Unassembled WGS sequence"/>
</dbReference>
<dbReference type="PANTHER" id="PTHR34573">
    <property type="entry name" value="VKC DOMAIN-CONTAINING PROTEIN"/>
    <property type="match status" value="1"/>
</dbReference>
<dbReference type="PANTHER" id="PTHR34573:SF1">
    <property type="entry name" value="VITAMIN K EPOXIDE REDUCTASE DOMAIN-CONTAINING PROTEIN"/>
    <property type="match status" value="1"/>
</dbReference>
<dbReference type="SUPFAM" id="SSF52833">
    <property type="entry name" value="Thioredoxin-like"/>
    <property type="match status" value="1"/>
</dbReference>
<evidence type="ECO:0000313" key="3">
    <source>
        <dbReference type="EMBL" id="PJE74201.1"/>
    </source>
</evidence>
<evidence type="ECO:0000313" key="4">
    <source>
        <dbReference type="Proteomes" id="UP000228700"/>
    </source>
</evidence>
<dbReference type="Gene3D" id="3.40.30.10">
    <property type="entry name" value="Glutaredoxin"/>
    <property type="match status" value="1"/>
</dbReference>
<sequence length="122" mass="13279">MKKYTSVIVIVGITIAIVGGIVWYSSTPGQFDGLAQCLKDRGVTFYGAFWCPHCQEQKAEFGKSAKLLPYFECSTPDGSSQLPACREEGIEGYPTWVFADGSRKSEVLTPSALAEITNCSIQ</sequence>
<comment type="caution">
    <text evidence="3">The sequence shown here is derived from an EMBL/GenBank/DDBJ whole genome shotgun (WGS) entry which is preliminary data.</text>
</comment>
<keyword evidence="1" id="KW-0472">Membrane</keyword>
<protein>
    <recommendedName>
        <fullName evidence="2">Thioredoxin domain-containing protein</fullName>
    </recommendedName>
</protein>
<dbReference type="InterPro" id="IPR036249">
    <property type="entry name" value="Thioredoxin-like_sf"/>
</dbReference>
<evidence type="ECO:0000256" key="1">
    <source>
        <dbReference type="SAM" id="Phobius"/>
    </source>
</evidence>
<evidence type="ECO:0000259" key="2">
    <source>
        <dbReference type="Pfam" id="PF00085"/>
    </source>
</evidence>
<keyword evidence="1" id="KW-0812">Transmembrane</keyword>
<feature type="transmembrane region" description="Helical" evidence="1">
    <location>
        <begin position="7"/>
        <end position="26"/>
    </location>
</feature>
<gene>
    <name evidence="3" type="ORF">COV01_01760</name>
</gene>
<organism evidence="3 4">
    <name type="scientific">Candidatus Taylorbacteria bacterium CG10_big_fil_rev_8_21_14_0_10_41_48</name>
    <dbReference type="NCBI Taxonomy" id="1975024"/>
    <lineage>
        <taxon>Bacteria</taxon>
        <taxon>Candidatus Tayloriibacteriota</taxon>
    </lineage>
</organism>
<dbReference type="Pfam" id="PF00085">
    <property type="entry name" value="Thioredoxin"/>
    <property type="match status" value="1"/>
</dbReference>